<dbReference type="InterPro" id="IPR014347">
    <property type="entry name" value="Tautomerase/MIF_sf"/>
</dbReference>
<dbReference type="PANTHER" id="PTHR38460">
    <property type="entry name" value="TAUTOMERASE YOLI-RELATED"/>
    <property type="match status" value="1"/>
</dbReference>
<name>A0A1M5AQS2_9GAMM</name>
<proteinExistence type="predicted"/>
<dbReference type="OrthoDB" id="9804765at2"/>
<dbReference type="EMBL" id="FQVF01000007">
    <property type="protein sequence ID" value="SHF32593.1"/>
    <property type="molecule type" value="Genomic_DNA"/>
</dbReference>
<evidence type="ECO:0000313" key="2">
    <source>
        <dbReference type="Proteomes" id="UP000184517"/>
    </source>
</evidence>
<dbReference type="PANTHER" id="PTHR38460:SF1">
    <property type="entry name" value="TAUTOMERASE YOLI-RELATED"/>
    <property type="match status" value="1"/>
</dbReference>
<dbReference type="Pfam" id="PF14552">
    <property type="entry name" value="Tautomerase_2"/>
    <property type="match status" value="1"/>
</dbReference>
<dbReference type="RefSeq" id="WP_072839289.1">
    <property type="nucleotide sequence ID" value="NZ_FQVF01000007.1"/>
</dbReference>
<dbReference type="Proteomes" id="UP000184517">
    <property type="component" value="Unassembled WGS sequence"/>
</dbReference>
<dbReference type="STRING" id="1122206.SAMN02745753_01698"/>
<accession>A0A1M5AQS2</accession>
<dbReference type="Gene3D" id="3.30.429.10">
    <property type="entry name" value="Macrophage Migration Inhibitory Factor"/>
    <property type="match status" value="1"/>
</dbReference>
<gene>
    <name evidence="1" type="ORF">SAMN02745753_01698</name>
</gene>
<protein>
    <submittedName>
        <fullName evidence="1">Tautomerase enzyme</fullName>
    </submittedName>
</protein>
<sequence length="130" mass="14850">MPFTHIYISADKPDGYVKKVSQSLHEALTESFLVPQKDCFQIINRLTDKQRVYDKDYACQVNQARSKNWLLFEITAGKPRDTKTKEAFYRTLLAKLQVSVGLNQADLMVIISTNQTEEWSFSNGAMATLP</sequence>
<dbReference type="AlphaFoldDB" id="A0A1M5AQS2"/>
<dbReference type="SUPFAM" id="SSF55331">
    <property type="entry name" value="Tautomerase/MIF"/>
    <property type="match status" value="1"/>
</dbReference>
<keyword evidence="2" id="KW-1185">Reference proteome</keyword>
<organism evidence="1 2">
    <name type="scientific">Marinomonas polaris DSM 16579</name>
    <dbReference type="NCBI Taxonomy" id="1122206"/>
    <lineage>
        <taxon>Bacteria</taxon>
        <taxon>Pseudomonadati</taxon>
        <taxon>Pseudomonadota</taxon>
        <taxon>Gammaproteobacteria</taxon>
        <taxon>Oceanospirillales</taxon>
        <taxon>Oceanospirillaceae</taxon>
        <taxon>Marinomonas</taxon>
    </lineage>
</organism>
<reference evidence="2" key="1">
    <citation type="submission" date="2016-11" db="EMBL/GenBank/DDBJ databases">
        <authorList>
            <person name="Varghese N."/>
            <person name="Submissions S."/>
        </authorList>
    </citation>
    <scope>NUCLEOTIDE SEQUENCE [LARGE SCALE GENOMIC DNA]</scope>
    <source>
        <strain evidence="2">DSM 16579</strain>
    </source>
</reference>
<evidence type="ECO:0000313" key="1">
    <source>
        <dbReference type="EMBL" id="SHF32593.1"/>
    </source>
</evidence>
<dbReference type="InterPro" id="IPR037479">
    <property type="entry name" value="Tauto_MSAD"/>
</dbReference>